<dbReference type="Pfam" id="PF23248">
    <property type="entry name" value="KH_PARP14_2"/>
    <property type="match status" value="1"/>
</dbReference>
<keyword evidence="6" id="KW-0175">Coiled coil</keyword>
<dbReference type="PROSITE" id="PS51154">
    <property type="entry name" value="MACRO"/>
    <property type="match status" value="3"/>
</dbReference>
<evidence type="ECO:0000256" key="7">
    <source>
        <dbReference type="SAM" id="SignalP"/>
    </source>
</evidence>
<dbReference type="InterPro" id="IPR057050">
    <property type="entry name" value="RRM_PARP14_2"/>
</dbReference>
<evidence type="ECO:0000256" key="5">
    <source>
        <dbReference type="ARBA" id="ARBA00023242"/>
    </source>
</evidence>
<dbReference type="Proteomes" id="UP000198323">
    <property type="component" value="Unassembled WGS sequence"/>
</dbReference>
<sequence length="1238" mass="137517">MAAVSTAWFCGCLVGAGGCLPPTQSAADCSRHLLMSERVLLPLPVGQSLPSVVHQFQLPLLMAAPDGELPWMEKCCVAAGQQHLLEKSHSVEKTAEQSAETSPSVVLENVEGCSAKYIQILLENVSGLAADEDFTVEMIPELNVAVATFLKSIDTKEFVKKCVQNKRAKKFNITARLLEVTCSIKAEDIPDNISPDSLRVYFENAQNGGGPVSDIQLCSDENSAIITFCDHKDLNAVLEKQHLLEQTPISVHPYYHSLGTALYGEARPVIKMPDSVVVPLDPYIWKFLQGRDGLTEAINKEMAVCHCCLKWPQAGCAQPEVTLCPSSSISEQKKTLIKLIKTWKQYVSTEFSRIMSRYVAIKCKVSSVEWKDVKKRLMKDAGLIIVDISEEMVVIAGNRAAVDRAEKEVRECVEKAMEESEREKQNIEISVSIIPGKYAVLHNAGLEENIHKEYPCLKISYDDTKKTVQLCGLPAEVYKIKANLLEKLLNMPWTSVNIDRNIFLYLLSVDSKTVSEMLFAAKKINVFYELEDDTVILFGEAPKDLIEAEKQLKASLAYKSIDVEDCEITKMMEWSCLLAFLRKKYRSSQETVVIREPIGKENTVVITGFTEAVEKVYQNLCDFIDRNTQVEKEIPAKSVAVLHFVEKEKSALVDELGKKGVTVRFHPRTLRISLSGPRAEVPKGVTVLEKVVSSLYLKDVQIGKPGAKEFFTDRKDTFIFEAKQKFNCLIRLKEEEQQNSENIDDKEERKLHYKQTVQGGVDVLVYKANLCNYPVDVVVNASNEDLKLDGLTQALLQAAGPELQAECDMVRKNGRLQPGCAVITGAGKLPCKQVIHAVGPLWKEKSAGKCVYLLKQAIKMSLHLAETYNHRSIAFPSVSGGIFGFPLQKYVNAIVSAIRNTLEEISGDSSLKEIHLVATEEETVQILCETVKKMFTMKTSSPVPQGEKRGEDLCMERDGEEMITTEEGLCIRVVKKDIIDATTDVIVNSVGTDLEFGVGPLCRVLLEEAGSQLKIEFDKKKGQQEAGSGNVLCTSGYTLACKFVFHAILSPWDRGIGQASKDLENIVNFCLTKTEELGLNSITFPALGTGGFRYPATVVSKLMFHEVFKFSSSHTWKNLQEVNFLLHPNDADNIQAFTCELKRRQIGKGCDAASQLDFIRPVSAETLGVYEMQFGSITLKIVSGDITKEDTEVIVNISNQTFDATTGIALWVFKAIMDAAGSDVEDEIDQYGMLKHIF</sequence>
<dbReference type="OrthoDB" id="6133115at2759"/>
<dbReference type="Pfam" id="PF23252">
    <property type="entry name" value="KH_PARP14_5"/>
    <property type="match status" value="1"/>
</dbReference>
<keyword evidence="5" id="KW-0539">Nucleus</keyword>
<dbReference type="Pfam" id="PF23084">
    <property type="entry name" value="KH_PARP14_1"/>
    <property type="match status" value="1"/>
</dbReference>
<dbReference type="EMBL" id="MCFN01000471">
    <property type="protein sequence ID" value="OXB58393.1"/>
    <property type="molecule type" value="Genomic_DNA"/>
</dbReference>
<dbReference type="GO" id="GO:0005737">
    <property type="term" value="C:cytoplasm"/>
    <property type="evidence" value="ECO:0007669"/>
    <property type="project" value="TreeGrafter"/>
</dbReference>
<dbReference type="STRING" id="9009.A0A226MSV1"/>
<dbReference type="Pfam" id="PF23251">
    <property type="entry name" value="KH_PARP14_4"/>
    <property type="match status" value="1"/>
</dbReference>
<dbReference type="CDD" id="cd02907">
    <property type="entry name" value="Macro_Af1521_BAL-like"/>
    <property type="match status" value="1"/>
</dbReference>
<dbReference type="Gene3D" id="3.40.220.10">
    <property type="entry name" value="Leucine Aminopeptidase, subunit E, domain 1"/>
    <property type="match status" value="3"/>
</dbReference>
<keyword evidence="3" id="KW-0808">Transferase</keyword>
<comment type="subcellular location">
    <subcellularLocation>
        <location evidence="1">Nucleus</location>
    </subcellularLocation>
</comment>
<dbReference type="InterPro" id="IPR057043">
    <property type="entry name" value="PARP14_KH_2"/>
</dbReference>
<evidence type="ECO:0000313" key="9">
    <source>
        <dbReference type="EMBL" id="OXB58393.1"/>
    </source>
</evidence>
<accession>A0A226MSV1</accession>
<dbReference type="InterPro" id="IPR057048">
    <property type="entry name" value="PARP14_KH_6"/>
</dbReference>
<dbReference type="InterPro" id="IPR057046">
    <property type="entry name" value="PARP14_KH_4"/>
</dbReference>
<keyword evidence="4" id="KW-0520">NAD</keyword>
<dbReference type="Pfam" id="PF23253">
    <property type="entry name" value="KH_PARP14_6"/>
    <property type="match status" value="1"/>
</dbReference>
<proteinExistence type="predicted"/>
<gene>
    <name evidence="9" type="ORF">ASZ78_012421</name>
</gene>
<organism evidence="9 10">
    <name type="scientific">Callipepla squamata</name>
    <name type="common">Scaled quail</name>
    <dbReference type="NCBI Taxonomy" id="9009"/>
    <lineage>
        <taxon>Eukaryota</taxon>
        <taxon>Metazoa</taxon>
        <taxon>Chordata</taxon>
        <taxon>Craniata</taxon>
        <taxon>Vertebrata</taxon>
        <taxon>Euteleostomi</taxon>
        <taxon>Archelosauria</taxon>
        <taxon>Archosauria</taxon>
        <taxon>Dinosauria</taxon>
        <taxon>Saurischia</taxon>
        <taxon>Theropoda</taxon>
        <taxon>Coelurosauria</taxon>
        <taxon>Aves</taxon>
        <taxon>Neognathae</taxon>
        <taxon>Galloanserae</taxon>
        <taxon>Galliformes</taxon>
        <taxon>Odontophoridae</taxon>
        <taxon>Callipepla</taxon>
    </lineage>
</organism>
<dbReference type="GO" id="GO:0010629">
    <property type="term" value="P:negative regulation of gene expression"/>
    <property type="evidence" value="ECO:0007669"/>
    <property type="project" value="TreeGrafter"/>
</dbReference>
<keyword evidence="7" id="KW-0732">Signal</keyword>
<keyword evidence="10" id="KW-1185">Reference proteome</keyword>
<evidence type="ECO:0000256" key="1">
    <source>
        <dbReference type="ARBA" id="ARBA00004123"/>
    </source>
</evidence>
<dbReference type="InterPro" id="IPR012677">
    <property type="entry name" value="Nucleotide-bd_a/b_plait_sf"/>
</dbReference>
<comment type="caution">
    <text evidence="9">The sequence shown here is derived from an EMBL/GenBank/DDBJ whole genome shotgun (WGS) entry which is preliminary data.</text>
</comment>
<keyword evidence="2" id="KW-0328">Glycosyltransferase</keyword>
<dbReference type="GO" id="GO:0005634">
    <property type="term" value="C:nucleus"/>
    <property type="evidence" value="ECO:0007669"/>
    <property type="project" value="UniProtKB-SubCell"/>
</dbReference>
<dbReference type="SMART" id="SM00506">
    <property type="entry name" value="A1pp"/>
    <property type="match status" value="2"/>
</dbReference>
<name>A0A226MSV1_CALSU</name>
<evidence type="ECO:0000256" key="3">
    <source>
        <dbReference type="ARBA" id="ARBA00022679"/>
    </source>
</evidence>
<dbReference type="Pfam" id="PF23245">
    <property type="entry name" value="RRM_PARP14_2"/>
    <property type="match status" value="1"/>
</dbReference>
<dbReference type="Gene3D" id="3.30.70.330">
    <property type="match status" value="1"/>
</dbReference>
<feature type="chain" id="PRO_5013302505" description="Macro domain-containing protein" evidence="7">
    <location>
        <begin position="19"/>
        <end position="1238"/>
    </location>
</feature>
<protein>
    <recommendedName>
        <fullName evidence="8">Macro domain-containing protein</fullName>
    </recommendedName>
</protein>
<feature type="domain" description="Macro" evidence="8">
    <location>
        <begin position="750"/>
        <end position="935"/>
    </location>
</feature>
<dbReference type="InterPro" id="IPR002589">
    <property type="entry name" value="Macro_dom"/>
</dbReference>
<dbReference type="AlphaFoldDB" id="A0A226MSV1"/>
<feature type="domain" description="Macro" evidence="8">
    <location>
        <begin position="958"/>
        <end position="1145"/>
    </location>
</feature>
<feature type="domain" description="Macro" evidence="8">
    <location>
        <begin position="1166"/>
        <end position="1238"/>
    </location>
</feature>
<dbReference type="InterPro" id="IPR057044">
    <property type="entry name" value="PARP14_KH_1"/>
</dbReference>
<evidence type="ECO:0000313" key="10">
    <source>
        <dbReference type="Proteomes" id="UP000198323"/>
    </source>
</evidence>
<dbReference type="Pfam" id="PF23249">
    <property type="entry name" value="KH_PARP14_3"/>
    <property type="match status" value="1"/>
</dbReference>
<dbReference type="GO" id="GO:0003714">
    <property type="term" value="F:transcription corepressor activity"/>
    <property type="evidence" value="ECO:0007669"/>
    <property type="project" value="TreeGrafter"/>
</dbReference>
<dbReference type="GO" id="GO:0044389">
    <property type="term" value="F:ubiquitin-like protein ligase binding"/>
    <property type="evidence" value="ECO:0007669"/>
    <property type="project" value="TreeGrafter"/>
</dbReference>
<dbReference type="InterPro" id="IPR043472">
    <property type="entry name" value="Macro_dom-like"/>
</dbReference>
<dbReference type="SUPFAM" id="SSF52949">
    <property type="entry name" value="Macro domain-like"/>
    <property type="match status" value="3"/>
</dbReference>
<dbReference type="GO" id="GO:0070212">
    <property type="term" value="P:protein poly-ADP-ribosylation"/>
    <property type="evidence" value="ECO:0007669"/>
    <property type="project" value="TreeGrafter"/>
</dbReference>
<reference evidence="9 10" key="1">
    <citation type="submission" date="2016-07" db="EMBL/GenBank/DDBJ databases">
        <title>Disparate Historic Effective Population Sizes Predicted by Modern Levels of Genome Diversity for the Scaled Quail (Callipepla squamata) and the Northern Bobwhite (Colinus virginianus): Inferences from First and Second Generation Draft Genome Assemblies for Sympatric New World Quail.</title>
        <authorList>
            <person name="Oldeschulte D.L."/>
            <person name="Halley Y.A."/>
            <person name="Bhattarai E.K."/>
            <person name="Brashear W.A."/>
            <person name="Hill J."/>
            <person name="Metz R.P."/>
            <person name="Johnson C.D."/>
            <person name="Rollins D."/>
            <person name="Peterson M.J."/>
            <person name="Bickhart D.M."/>
            <person name="Decker J.E."/>
            <person name="Seabury C.M."/>
        </authorList>
    </citation>
    <scope>NUCLEOTIDE SEQUENCE [LARGE SCALE GENOMIC DNA]</scope>
    <source>
        <strain evidence="9 10">Texas</strain>
        <tissue evidence="9">Leg muscle</tissue>
    </source>
</reference>
<feature type="coiled-coil region" evidence="6">
    <location>
        <begin position="402"/>
        <end position="430"/>
    </location>
</feature>
<dbReference type="PANTHER" id="PTHR14453:SF70">
    <property type="entry name" value="PROTEIN MONO-ADP-RIBOSYLTRANSFERASE PARP9"/>
    <property type="match status" value="1"/>
</dbReference>
<dbReference type="GO" id="GO:1990404">
    <property type="term" value="F:NAD+-protein mono-ADP-ribosyltransferase activity"/>
    <property type="evidence" value="ECO:0007669"/>
    <property type="project" value="TreeGrafter"/>
</dbReference>
<dbReference type="PANTHER" id="PTHR14453">
    <property type="entry name" value="PARP/ZINC FINGER CCCH TYPE DOMAIN CONTAINING PROTEIN"/>
    <property type="match status" value="1"/>
</dbReference>
<dbReference type="Pfam" id="PF01661">
    <property type="entry name" value="Macro"/>
    <property type="match status" value="2"/>
</dbReference>
<dbReference type="InterPro" id="IPR057047">
    <property type="entry name" value="PARP14_KH_5"/>
</dbReference>
<dbReference type="GO" id="GO:0060335">
    <property type="term" value="P:positive regulation of type II interferon-mediated signaling pathway"/>
    <property type="evidence" value="ECO:0007669"/>
    <property type="project" value="TreeGrafter"/>
</dbReference>
<evidence type="ECO:0000256" key="6">
    <source>
        <dbReference type="SAM" id="Coils"/>
    </source>
</evidence>
<dbReference type="GO" id="GO:0003950">
    <property type="term" value="F:NAD+ poly-ADP-ribosyltransferase activity"/>
    <property type="evidence" value="ECO:0007669"/>
    <property type="project" value="TreeGrafter"/>
</dbReference>
<evidence type="ECO:0000259" key="8">
    <source>
        <dbReference type="PROSITE" id="PS51154"/>
    </source>
</evidence>
<feature type="signal peptide" evidence="7">
    <location>
        <begin position="1"/>
        <end position="18"/>
    </location>
</feature>
<dbReference type="Pfam" id="PF23085">
    <property type="entry name" value="RRM_PARP14_3"/>
    <property type="match status" value="1"/>
</dbReference>
<evidence type="ECO:0000256" key="2">
    <source>
        <dbReference type="ARBA" id="ARBA00022676"/>
    </source>
</evidence>
<dbReference type="InterPro" id="IPR057045">
    <property type="entry name" value="PARP14_KH_3"/>
</dbReference>
<dbReference type="InterPro" id="IPR052056">
    <property type="entry name" value="Mono-ARTD/PARP"/>
</dbReference>
<evidence type="ECO:0000256" key="4">
    <source>
        <dbReference type="ARBA" id="ARBA00023027"/>
    </source>
</evidence>